<evidence type="ECO:0000259" key="1">
    <source>
        <dbReference type="PROSITE" id="PS51186"/>
    </source>
</evidence>
<dbReference type="InterPro" id="IPR000182">
    <property type="entry name" value="GNAT_dom"/>
</dbReference>
<reference evidence="2 3" key="1">
    <citation type="submission" date="2006-06" db="EMBL/GenBank/DDBJ databases">
        <authorList>
            <person name="Moran M.A."/>
            <person name="Ferriera S."/>
            <person name="Johnson J."/>
            <person name="Kravitz S."/>
            <person name="Beeson K."/>
            <person name="Sutton G."/>
            <person name="Rogers Y.-H."/>
            <person name="Friedman R."/>
            <person name="Frazier M."/>
            <person name="Venter J.C."/>
        </authorList>
    </citation>
    <scope>NUCLEOTIDE SEQUENCE [LARGE SCALE GENOMIC DNA]</scope>
    <source>
        <strain evidence="2 3">E-37</strain>
    </source>
</reference>
<proteinExistence type="predicted"/>
<dbReference type="AlphaFoldDB" id="A3KAZ6"/>
<dbReference type="EMBL" id="AAYA01000027">
    <property type="protein sequence ID" value="EBA05665.1"/>
    <property type="molecule type" value="Genomic_DNA"/>
</dbReference>
<keyword evidence="2" id="KW-0808">Transferase</keyword>
<dbReference type="eggNOG" id="COG1247">
    <property type="taxonomic scope" value="Bacteria"/>
</dbReference>
<protein>
    <submittedName>
        <fullName evidence="2">Acetyltransferase, GNAT family protein</fullName>
    </submittedName>
</protein>
<dbReference type="RefSeq" id="WP_005864079.1">
    <property type="nucleotide sequence ID" value="NZ_AAYA01000027.1"/>
</dbReference>
<accession>A3KAZ6</accession>
<dbReference type="Gene3D" id="3.40.630.30">
    <property type="match status" value="1"/>
</dbReference>
<name>A3KAZ6_SAGS3</name>
<evidence type="ECO:0000313" key="2">
    <source>
        <dbReference type="EMBL" id="EBA05665.1"/>
    </source>
</evidence>
<dbReference type="Proteomes" id="UP000005713">
    <property type="component" value="Unassembled WGS sequence"/>
</dbReference>
<sequence>MLKTRPITADDALACMEILNFTIAQGGTTAYEEPFTQRAFIEELIDRPAIGIVVETLDRIVGFQSAFDIGDGLYSIGSFTDRQAPVKGAGRALFNATLAACRARGGVAILARITSDNASGLGYYSHMGFADDHVIPGDVTRKDGTVVDRVVKRYPL</sequence>
<dbReference type="GO" id="GO:0016747">
    <property type="term" value="F:acyltransferase activity, transferring groups other than amino-acyl groups"/>
    <property type="evidence" value="ECO:0007669"/>
    <property type="project" value="InterPro"/>
</dbReference>
<dbReference type="PROSITE" id="PS51186">
    <property type="entry name" value="GNAT"/>
    <property type="match status" value="1"/>
</dbReference>
<gene>
    <name evidence="2" type="ORF">SSE37_17775</name>
</gene>
<dbReference type="SUPFAM" id="SSF55729">
    <property type="entry name" value="Acyl-CoA N-acyltransferases (Nat)"/>
    <property type="match status" value="1"/>
</dbReference>
<dbReference type="OrthoDB" id="5997585at2"/>
<evidence type="ECO:0000313" key="3">
    <source>
        <dbReference type="Proteomes" id="UP000005713"/>
    </source>
</evidence>
<feature type="domain" description="N-acetyltransferase" evidence="1">
    <location>
        <begin position="2"/>
        <end position="156"/>
    </location>
</feature>
<dbReference type="InterPro" id="IPR016181">
    <property type="entry name" value="Acyl_CoA_acyltransferase"/>
</dbReference>
<dbReference type="Pfam" id="PF00583">
    <property type="entry name" value="Acetyltransf_1"/>
    <property type="match status" value="1"/>
</dbReference>
<comment type="caution">
    <text evidence="2">The sequence shown here is derived from an EMBL/GenBank/DDBJ whole genome shotgun (WGS) entry which is preliminary data.</text>
</comment>
<keyword evidence="3" id="KW-1185">Reference proteome</keyword>
<organism evidence="2 3">
    <name type="scientific">Sagittula stellata (strain ATCC 700073 / DSM 11524 / E-37)</name>
    <dbReference type="NCBI Taxonomy" id="388399"/>
    <lineage>
        <taxon>Bacteria</taxon>
        <taxon>Pseudomonadati</taxon>
        <taxon>Pseudomonadota</taxon>
        <taxon>Alphaproteobacteria</taxon>
        <taxon>Rhodobacterales</taxon>
        <taxon>Roseobacteraceae</taxon>
        <taxon>Sagittula</taxon>
    </lineage>
</organism>